<dbReference type="EMBL" id="GG745367">
    <property type="protein sequence ID" value="KNE70661.1"/>
    <property type="molecule type" value="Genomic_DNA"/>
</dbReference>
<organism evidence="1 2">
    <name type="scientific">Allomyces macrogynus (strain ATCC 38327)</name>
    <name type="common">Allomyces javanicus var. macrogynus</name>
    <dbReference type="NCBI Taxonomy" id="578462"/>
    <lineage>
        <taxon>Eukaryota</taxon>
        <taxon>Fungi</taxon>
        <taxon>Fungi incertae sedis</taxon>
        <taxon>Blastocladiomycota</taxon>
        <taxon>Blastocladiomycetes</taxon>
        <taxon>Blastocladiales</taxon>
        <taxon>Blastocladiaceae</taxon>
        <taxon>Allomyces</taxon>
    </lineage>
</organism>
<gene>
    <name evidence="1" type="ORF">AMAG_20305</name>
</gene>
<reference evidence="2" key="2">
    <citation type="submission" date="2009-11" db="EMBL/GenBank/DDBJ databases">
        <title>The Genome Sequence of Allomyces macrogynus strain ATCC 38327.</title>
        <authorList>
            <consortium name="The Broad Institute Genome Sequencing Platform"/>
            <person name="Russ C."/>
            <person name="Cuomo C."/>
            <person name="Shea T."/>
            <person name="Young S.K."/>
            <person name="Zeng Q."/>
            <person name="Koehrsen M."/>
            <person name="Haas B."/>
            <person name="Borodovsky M."/>
            <person name="Guigo R."/>
            <person name="Alvarado L."/>
            <person name="Berlin A."/>
            <person name="Borenstein D."/>
            <person name="Chen Z."/>
            <person name="Engels R."/>
            <person name="Freedman E."/>
            <person name="Gellesch M."/>
            <person name="Goldberg J."/>
            <person name="Griggs A."/>
            <person name="Gujja S."/>
            <person name="Heiman D."/>
            <person name="Hepburn T."/>
            <person name="Howarth C."/>
            <person name="Jen D."/>
            <person name="Larson L."/>
            <person name="Lewis B."/>
            <person name="Mehta T."/>
            <person name="Park D."/>
            <person name="Pearson M."/>
            <person name="Roberts A."/>
            <person name="Saif S."/>
            <person name="Shenoy N."/>
            <person name="Sisk P."/>
            <person name="Stolte C."/>
            <person name="Sykes S."/>
            <person name="Walk T."/>
            <person name="White J."/>
            <person name="Yandava C."/>
            <person name="Burger G."/>
            <person name="Gray M.W."/>
            <person name="Holland P.W.H."/>
            <person name="King N."/>
            <person name="Lang F.B.F."/>
            <person name="Roger A.J."/>
            <person name="Ruiz-Trillo I."/>
            <person name="Lander E."/>
            <person name="Nusbaum C."/>
        </authorList>
    </citation>
    <scope>NUCLEOTIDE SEQUENCE [LARGE SCALE GENOMIC DNA]</scope>
    <source>
        <strain evidence="2">ATCC 38327</strain>
    </source>
</reference>
<dbReference type="VEuPathDB" id="FungiDB:AMAG_20305"/>
<name>A0A0L0T7I7_ALLM3</name>
<dbReference type="AlphaFoldDB" id="A0A0L0T7I7"/>
<protein>
    <submittedName>
        <fullName evidence="1">Uncharacterized protein</fullName>
    </submittedName>
</protein>
<evidence type="ECO:0000313" key="2">
    <source>
        <dbReference type="Proteomes" id="UP000054350"/>
    </source>
</evidence>
<keyword evidence="2" id="KW-1185">Reference proteome</keyword>
<accession>A0A0L0T7I7</accession>
<sequence length="60" mass="7051">MTRSTRQLTLEALTAAHKQVQDLAIHGDWNQLFMLPTAPFFAKYEYYFQITAWTTRKNGE</sequence>
<proteinExistence type="predicted"/>
<evidence type="ECO:0000313" key="1">
    <source>
        <dbReference type="EMBL" id="KNE70661.1"/>
    </source>
</evidence>
<reference evidence="1 2" key="1">
    <citation type="submission" date="2009-11" db="EMBL/GenBank/DDBJ databases">
        <title>Annotation of Allomyces macrogynus ATCC 38327.</title>
        <authorList>
            <consortium name="The Broad Institute Genome Sequencing Platform"/>
            <person name="Russ C."/>
            <person name="Cuomo C."/>
            <person name="Burger G."/>
            <person name="Gray M.W."/>
            <person name="Holland P.W.H."/>
            <person name="King N."/>
            <person name="Lang F.B.F."/>
            <person name="Roger A.J."/>
            <person name="Ruiz-Trillo I."/>
            <person name="Young S.K."/>
            <person name="Zeng Q."/>
            <person name="Gargeya S."/>
            <person name="Fitzgerald M."/>
            <person name="Haas B."/>
            <person name="Abouelleil A."/>
            <person name="Alvarado L."/>
            <person name="Arachchi H.M."/>
            <person name="Berlin A."/>
            <person name="Chapman S.B."/>
            <person name="Gearin G."/>
            <person name="Goldberg J."/>
            <person name="Griggs A."/>
            <person name="Gujja S."/>
            <person name="Hansen M."/>
            <person name="Heiman D."/>
            <person name="Howarth C."/>
            <person name="Larimer J."/>
            <person name="Lui A."/>
            <person name="MacDonald P.J.P."/>
            <person name="McCowen C."/>
            <person name="Montmayeur A."/>
            <person name="Murphy C."/>
            <person name="Neiman D."/>
            <person name="Pearson M."/>
            <person name="Priest M."/>
            <person name="Roberts A."/>
            <person name="Saif S."/>
            <person name="Shea T."/>
            <person name="Sisk P."/>
            <person name="Stolte C."/>
            <person name="Sykes S."/>
            <person name="Wortman J."/>
            <person name="Nusbaum C."/>
            <person name="Birren B."/>
        </authorList>
    </citation>
    <scope>NUCLEOTIDE SEQUENCE [LARGE SCALE GENOMIC DNA]</scope>
    <source>
        <strain evidence="1 2">ATCC 38327</strain>
    </source>
</reference>
<dbReference type="Proteomes" id="UP000054350">
    <property type="component" value="Unassembled WGS sequence"/>
</dbReference>